<feature type="transmembrane region" description="Helical" evidence="2">
    <location>
        <begin position="20"/>
        <end position="40"/>
    </location>
</feature>
<dbReference type="InterPro" id="IPR046254">
    <property type="entry name" value="DUF6287"/>
</dbReference>
<evidence type="ECO:0000256" key="2">
    <source>
        <dbReference type="SAM" id="Phobius"/>
    </source>
</evidence>
<feature type="domain" description="DUF6287" evidence="3">
    <location>
        <begin position="75"/>
        <end position="108"/>
    </location>
</feature>
<protein>
    <recommendedName>
        <fullName evidence="3">DUF6287 domain-containing protein</fullName>
    </recommendedName>
</protein>
<evidence type="ECO:0000259" key="3">
    <source>
        <dbReference type="Pfam" id="PF19804"/>
    </source>
</evidence>
<name>A0A2X3VYB7_9STRE</name>
<feature type="compositionally biased region" description="Low complexity" evidence="1">
    <location>
        <begin position="63"/>
        <end position="72"/>
    </location>
</feature>
<keyword evidence="2" id="KW-1133">Transmembrane helix</keyword>
<proteinExistence type="predicted"/>
<dbReference type="KEGG" id="sfer:NCTC12278_00770"/>
<dbReference type="Proteomes" id="UP000249495">
    <property type="component" value="Chromosome 1"/>
</dbReference>
<dbReference type="EMBL" id="LS483343">
    <property type="protein sequence ID" value="SQF40149.1"/>
    <property type="molecule type" value="Genomic_DNA"/>
</dbReference>
<keyword evidence="2" id="KW-0812">Transmembrane</keyword>
<feature type="region of interest" description="Disordered" evidence="1">
    <location>
        <begin position="48"/>
        <end position="72"/>
    </location>
</feature>
<dbReference type="Pfam" id="PF19804">
    <property type="entry name" value="DUF6287"/>
    <property type="match status" value="1"/>
</dbReference>
<keyword evidence="2" id="KW-0472">Membrane</keyword>
<sequence length="199" mass="21565">MPRHRISRRKSQRKIIIKLLSIGLCLVLAGAAIFFVSNYFKNRQQTVSDSRTQTHVAAPKGETTTTTTTDSSSQTSFDLEAIASGNYASAKGTWKNEAGDSLTLNDTGLETASIQGMTSFSLTPYQLMADGVYQATLAATDGSMTYSLIFIKAGTTIPAELFVSGYSDTSDTQKNRLYITSQALGDDHFNSNVLYQTAN</sequence>
<dbReference type="RefSeq" id="WP_018029630.1">
    <property type="nucleotide sequence ID" value="NZ_CAMCCF010000006.1"/>
</dbReference>
<evidence type="ECO:0000313" key="4">
    <source>
        <dbReference type="EMBL" id="SQF40149.1"/>
    </source>
</evidence>
<accession>A0A2X3VYB7</accession>
<evidence type="ECO:0000313" key="5">
    <source>
        <dbReference type="Proteomes" id="UP000249495"/>
    </source>
</evidence>
<gene>
    <name evidence="4" type="ORF">NCTC12278_00770</name>
</gene>
<dbReference type="AlphaFoldDB" id="A0A2X3VYB7"/>
<dbReference type="STRING" id="1123303.GCA_000372425_00301"/>
<reference evidence="4 5" key="1">
    <citation type="submission" date="2018-06" db="EMBL/GenBank/DDBJ databases">
        <authorList>
            <consortium name="Pathogen Informatics"/>
            <person name="Doyle S."/>
        </authorList>
    </citation>
    <scope>NUCLEOTIDE SEQUENCE [LARGE SCALE GENOMIC DNA]</scope>
    <source>
        <strain evidence="4 5">NCTC12278</strain>
    </source>
</reference>
<dbReference type="OrthoDB" id="2228380at2"/>
<organism evidence="4 5">
    <name type="scientific">Streptococcus ferus</name>
    <dbReference type="NCBI Taxonomy" id="1345"/>
    <lineage>
        <taxon>Bacteria</taxon>
        <taxon>Bacillati</taxon>
        <taxon>Bacillota</taxon>
        <taxon>Bacilli</taxon>
        <taxon>Lactobacillales</taxon>
        <taxon>Streptococcaceae</taxon>
        <taxon>Streptococcus</taxon>
    </lineage>
</organism>
<keyword evidence="5" id="KW-1185">Reference proteome</keyword>
<evidence type="ECO:0000256" key="1">
    <source>
        <dbReference type="SAM" id="MobiDB-lite"/>
    </source>
</evidence>